<evidence type="ECO:0000313" key="3">
    <source>
        <dbReference type="Proteomes" id="UP000600547"/>
    </source>
</evidence>
<comment type="caution">
    <text evidence="2">The sequence shown here is derived from an EMBL/GenBank/DDBJ whole genome shotgun (WGS) entry which is preliminary data.</text>
</comment>
<reference evidence="3" key="1">
    <citation type="journal article" date="2019" name="Int. J. Syst. Evol. Microbiol.">
        <title>The Global Catalogue of Microorganisms (GCM) 10K type strain sequencing project: providing services to taxonomists for standard genome sequencing and annotation.</title>
        <authorList>
            <consortium name="The Broad Institute Genomics Platform"/>
            <consortium name="The Broad Institute Genome Sequencing Center for Infectious Disease"/>
            <person name="Wu L."/>
            <person name="Ma J."/>
        </authorList>
    </citation>
    <scope>NUCLEOTIDE SEQUENCE [LARGE SCALE GENOMIC DNA]</scope>
    <source>
        <strain evidence="3">JCM 31047</strain>
    </source>
</reference>
<evidence type="ECO:0000313" key="2">
    <source>
        <dbReference type="EMBL" id="GGM40389.1"/>
    </source>
</evidence>
<proteinExistence type="predicted"/>
<gene>
    <name evidence="2" type="ORF">GCM10008956_16040</name>
</gene>
<accession>A0A8H9GNZ4</accession>
<feature type="region of interest" description="Disordered" evidence="1">
    <location>
        <begin position="1"/>
        <end position="40"/>
    </location>
</feature>
<evidence type="ECO:0000256" key="1">
    <source>
        <dbReference type="SAM" id="MobiDB-lite"/>
    </source>
</evidence>
<dbReference type="Proteomes" id="UP000600547">
    <property type="component" value="Unassembled WGS sequence"/>
</dbReference>
<dbReference type="EMBL" id="BMQG01000004">
    <property type="protein sequence ID" value="GGM40389.1"/>
    <property type="molecule type" value="Genomic_DNA"/>
</dbReference>
<keyword evidence="3" id="KW-1185">Reference proteome</keyword>
<dbReference type="AlphaFoldDB" id="A0A8H9GNZ4"/>
<protein>
    <submittedName>
        <fullName evidence="2">Uncharacterized protein</fullName>
    </submittedName>
</protein>
<name>A0A8H9GNZ4_9DEIO</name>
<organism evidence="2 3">
    <name type="scientific">Deinococcus arenae</name>
    <dbReference type="NCBI Taxonomy" id="1452751"/>
    <lineage>
        <taxon>Bacteria</taxon>
        <taxon>Thermotogati</taxon>
        <taxon>Deinococcota</taxon>
        <taxon>Deinococci</taxon>
        <taxon>Deinococcales</taxon>
        <taxon>Deinococcaceae</taxon>
        <taxon>Deinococcus</taxon>
    </lineage>
</organism>
<sequence length="94" mass="9807">MTRSRPPRNDRSSFSRANSSGTRAFAAPCTPASGTDTGTVTVEGAGAASAAEADMRAVNTTGVRTRIGRTEERFRGEAGILQTLPAPHEPFAVD</sequence>